<sequence>MFELILSSLVVFVSTSMDYLFILLIVFAAVHGSKARRQIYWGQYLGTAILVVISLLVAYFLKQLPSDEMIGLLGLIPLALGIRLALVGEEEAEEADILSRLTGRKHSAQWLNMALITLASGGDNLGIYIPYFASLTWSELVLVMLVFAIATGALCYVAYRLTRFAGIGEQIETYETWLVPLVFILLGIYILWENHTISWLWNLVF</sequence>
<evidence type="ECO:0000313" key="2">
    <source>
        <dbReference type="EMBL" id="EKB55173.1"/>
    </source>
</evidence>
<name>K1LYN9_9LACT</name>
<organism evidence="2 3">
    <name type="scientific">Facklamia hominis CCUG 36813</name>
    <dbReference type="NCBI Taxonomy" id="883111"/>
    <lineage>
        <taxon>Bacteria</taxon>
        <taxon>Bacillati</taxon>
        <taxon>Bacillota</taxon>
        <taxon>Bacilli</taxon>
        <taxon>Lactobacillales</taxon>
        <taxon>Aerococcaceae</taxon>
        <taxon>Facklamia</taxon>
    </lineage>
</organism>
<dbReference type="STRING" id="883111.HMPREF9706_01363"/>
<reference evidence="2 3" key="1">
    <citation type="submission" date="2012-07" db="EMBL/GenBank/DDBJ databases">
        <title>The Genome Sequence of Facklamia hominis CCUG 36813.</title>
        <authorList>
            <consortium name="The Broad Institute Genome Sequencing Platform"/>
            <person name="Earl A."/>
            <person name="Ward D."/>
            <person name="Feldgarden M."/>
            <person name="Gevers D."/>
            <person name="Huys G."/>
            <person name="Walker B."/>
            <person name="Young S.K."/>
            <person name="Zeng Q."/>
            <person name="Gargeya S."/>
            <person name="Fitzgerald M."/>
            <person name="Haas B."/>
            <person name="Abouelleil A."/>
            <person name="Alvarado L."/>
            <person name="Arachchi H.M."/>
            <person name="Berlin A.M."/>
            <person name="Chapman S.B."/>
            <person name="Goldberg J."/>
            <person name="Griggs A."/>
            <person name="Gujja S."/>
            <person name="Hansen M."/>
            <person name="Howarth C."/>
            <person name="Imamovic A."/>
            <person name="Larimer J."/>
            <person name="McCowen C."/>
            <person name="Montmayeur A."/>
            <person name="Murphy C."/>
            <person name="Neiman D."/>
            <person name="Pearson M."/>
            <person name="Priest M."/>
            <person name="Roberts A."/>
            <person name="Saif S."/>
            <person name="Shea T."/>
            <person name="Sisk P."/>
            <person name="Sykes S."/>
            <person name="Wortman J."/>
            <person name="Nusbaum C."/>
            <person name="Birren B."/>
        </authorList>
    </citation>
    <scope>NUCLEOTIDE SEQUENCE [LARGE SCALE GENOMIC DNA]</scope>
    <source>
        <strain evidence="2 3">CCUG 36813</strain>
    </source>
</reference>
<keyword evidence="1" id="KW-1133">Transmembrane helix</keyword>
<accession>K1LYN9</accession>
<feature type="transmembrane region" description="Helical" evidence="1">
    <location>
        <begin position="141"/>
        <end position="162"/>
    </location>
</feature>
<dbReference type="NCBIfam" id="TIGR00779">
    <property type="entry name" value="cad"/>
    <property type="match status" value="1"/>
</dbReference>
<evidence type="ECO:0000256" key="1">
    <source>
        <dbReference type="SAM" id="Phobius"/>
    </source>
</evidence>
<gene>
    <name evidence="2" type="ORF">HMPREF9706_01363</name>
</gene>
<dbReference type="HOGENOM" id="CLU_071117_1_1_9"/>
<dbReference type="RefSeq" id="WP_006908673.1">
    <property type="nucleotide sequence ID" value="NZ_JH932292.1"/>
</dbReference>
<keyword evidence="1" id="KW-0472">Membrane</keyword>
<dbReference type="Pfam" id="PF03596">
    <property type="entry name" value="Cad"/>
    <property type="match status" value="1"/>
</dbReference>
<dbReference type="Proteomes" id="UP000004465">
    <property type="component" value="Unassembled WGS sequence"/>
</dbReference>
<keyword evidence="3" id="KW-1185">Reference proteome</keyword>
<feature type="transmembrane region" description="Helical" evidence="1">
    <location>
        <begin position="110"/>
        <end position="129"/>
    </location>
</feature>
<feature type="transmembrane region" description="Helical" evidence="1">
    <location>
        <begin position="41"/>
        <end position="60"/>
    </location>
</feature>
<dbReference type="PATRIC" id="fig|883111.3.peg.1376"/>
<dbReference type="InterPro" id="IPR004676">
    <property type="entry name" value="Cd-R_transporter"/>
</dbReference>
<keyword evidence="1" id="KW-0812">Transmembrane</keyword>
<dbReference type="OrthoDB" id="7995400at2"/>
<proteinExistence type="predicted"/>
<comment type="caution">
    <text evidence="2">The sequence shown here is derived from an EMBL/GenBank/DDBJ whole genome shotgun (WGS) entry which is preliminary data.</text>
</comment>
<dbReference type="EMBL" id="AGZD01000007">
    <property type="protein sequence ID" value="EKB55173.1"/>
    <property type="molecule type" value="Genomic_DNA"/>
</dbReference>
<feature type="transmembrane region" description="Helical" evidence="1">
    <location>
        <begin position="174"/>
        <end position="192"/>
    </location>
</feature>
<dbReference type="AlphaFoldDB" id="K1LYN9"/>
<evidence type="ECO:0000313" key="3">
    <source>
        <dbReference type="Proteomes" id="UP000004465"/>
    </source>
</evidence>
<feature type="transmembrane region" description="Helical" evidence="1">
    <location>
        <begin position="6"/>
        <end position="29"/>
    </location>
</feature>
<protein>
    <submittedName>
        <fullName evidence="2">Cadmium resistance transporter</fullName>
    </submittedName>
</protein>